<dbReference type="PANTHER" id="PTHR15093">
    <property type="entry name" value="PROSTATE APOPTOSIS RESPONSE PROTEIN PAR-4"/>
    <property type="match status" value="1"/>
</dbReference>
<proteinExistence type="predicted"/>
<dbReference type="GeneTree" id="ENSGT00390000000406"/>
<dbReference type="GO" id="GO:0050860">
    <property type="term" value="P:negative regulation of T cell receptor signaling pathway"/>
    <property type="evidence" value="ECO:0007669"/>
    <property type="project" value="Ensembl"/>
</dbReference>
<dbReference type="RefSeq" id="XP_054383404.1">
    <property type="nucleotide sequence ID" value="XM_054527429.2"/>
</dbReference>
<feature type="compositionally biased region" description="Low complexity" evidence="2">
    <location>
        <begin position="47"/>
        <end position="82"/>
    </location>
</feature>
<dbReference type="GO" id="GO:0042986">
    <property type="term" value="P:positive regulation of amyloid precursor protein biosynthetic process"/>
    <property type="evidence" value="ECO:0007669"/>
    <property type="project" value="Ensembl"/>
</dbReference>
<protein>
    <submittedName>
        <fullName evidence="3">Pro-apoptotic WT1 regulator</fullName>
    </submittedName>
</protein>
<keyword evidence="4" id="KW-1185">Reference proteome</keyword>
<dbReference type="OrthoDB" id="6286739at2759"/>
<reference evidence="3 4" key="1">
    <citation type="submission" date="2008-02" db="EMBL/GenBank/DDBJ databases">
        <title>A 6x draft sequence assembly of the Pongo pygmaeus abelii genome.</title>
        <authorList>
            <person name="Wilson R.K."/>
            <person name="Mardis E."/>
        </authorList>
    </citation>
    <scope>NUCLEOTIDE SEQUENCE [LARGE SCALE GENOMIC DNA]</scope>
</reference>
<reference evidence="3" key="3">
    <citation type="submission" date="2025-09" db="UniProtKB">
        <authorList>
            <consortium name="Ensembl"/>
        </authorList>
    </citation>
    <scope>IDENTIFICATION</scope>
</reference>
<feature type="region of interest" description="Disordered" evidence="2">
    <location>
        <begin position="1"/>
        <end position="164"/>
    </location>
</feature>
<dbReference type="GO" id="GO:0042130">
    <property type="term" value="P:negative regulation of T cell proliferation"/>
    <property type="evidence" value="ECO:0007669"/>
    <property type="project" value="Ensembl"/>
</dbReference>
<dbReference type="GO" id="GO:0000785">
    <property type="term" value="C:chromatin"/>
    <property type="evidence" value="ECO:0007669"/>
    <property type="project" value="Ensembl"/>
</dbReference>
<dbReference type="GO" id="GO:0043065">
    <property type="term" value="P:positive regulation of apoptotic process"/>
    <property type="evidence" value="ECO:0007669"/>
    <property type="project" value="TreeGrafter"/>
</dbReference>
<reference evidence="3" key="2">
    <citation type="submission" date="2025-08" db="UniProtKB">
        <authorList>
            <consortium name="Ensembl"/>
        </authorList>
    </citation>
    <scope>IDENTIFICATION</scope>
</reference>
<dbReference type="AlphaFoldDB" id="A0A8I5T893"/>
<dbReference type="GO" id="GO:0005634">
    <property type="term" value="C:nucleus"/>
    <property type="evidence" value="ECO:0007669"/>
    <property type="project" value="Ensembl"/>
</dbReference>
<dbReference type="GO" id="GO:0010628">
    <property type="term" value="P:positive regulation of gene expression"/>
    <property type="evidence" value="ECO:0007669"/>
    <property type="project" value="Ensembl"/>
</dbReference>
<sequence>MATGGYRTSSGLGGSTTDFLEEWKAKREKMRAKQNPPGPAPPGGGSSDAAGKTPAGALGTSVAAAANELNNNLPGGAPAAPAVPGPGGVNCAVGSAMLTRAAPGPRRSEDEPPAASASAAPPPRRDEEEPDGVPEKGKSSGPSARKGKGQIEKRKLREKRRSTGVVNIPAAECLDEYEDDEAGQKERKREDAITQQNTMQNEAVNLLDPGSSYLLQEPPRTVSGRYKRNNYEIALMWPVPIPHSQTKKFLALVFGLETKDKLSQLISTTSVSEEDVSSRYSRTDRSGFPRYNRDTNVSGTLVSSSTLEKKIEDLEKEVVRERQENLRLVRLMQDKEEMIGKLKEEIDLLNRDLDDIEDENEQLKQENKTLLKVVGQLTR</sequence>
<dbReference type="Proteomes" id="UP000001595">
    <property type="component" value="Chromosome 12"/>
</dbReference>
<dbReference type="InterPro" id="IPR026117">
    <property type="entry name" value="Par-4"/>
</dbReference>
<evidence type="ECO:0000256" key="2">
    <source>
        <dbReference type="SAM" id="MobiDB-lite"/>
    </source>
</evidence>
<dbReference type="GO" id="GO:2000774">
    <property type="term" value="P:positive regulation of cellular senescence"/>
    <property type="evidence" value="ECO:0007669"/>
    <property type="project" value="Ensembl"/>
</dbReference>
<dbReference type="GO" id="GO:0000122">
    <property type="term" value="P:negative regulation of transcription by RNA polymerase II"/>
    <property type="evidence" value="ECO:0007669"/>
    <property type="project" value="Ensembl"/>
</dbReference>
<dbReference type="GO" id="GO:0030889">
    <property type="term" value="P:negative regulation of B cell proliferation"/>
    <property type="evidence" value="ECO:0007669"/>
    <property type="project" value="Ensembl"/>
</dbReference>
<evidence type="ECO:0000313" key="3">
    <source>
        <dbReference type="Ensembl" id="ENSPPYP00000033102.1"/>
    </source>
</evidence>
<feature type="compositionally biased region" description="Polar residues" evidence="2">
    <location>
        <begin position="1"/>
        <end position="18"/>
    </location>
</feature>
<dbReference type="GO" id="GO:0005829">
    <property type="term" value="C:cytosol"/>
    <property type="evidence" value="ECO:0007669"/>
    <property type="project" value="Ensembl"/>
</dbReference>
<dbReference type="GO" id="GO:0010629">
    <property type="term" value="P:negative regulation of gene expression"/>
    <property type="evidence" value="ECO:0007669"/>
    <property type="project" value="Ensembl"/>
</dbReference>
<dbReference type="GO" id="GO:0048147">
    <property type="term" value="P:negative regulation of fibroblast proliferation"/>
    <property type="evidence" value="ECO:0007669"/>
    <property type="project" value="Ensembl"/>
</dbReference>
<dbReference type="Ensembl" id="ENSPPYT00000060602.1">
    <property type="protein sequence ID" value="ENSPPYP00000033102.1"/>
    <property type="gene ID" value="ENSPPYG00000004795.3"/>
</dbReference>
<evidence type="ECO:0000256" key="1">
    <source>
        <dbReference type="SAM" id="Coils"/>
    </source>
</evidence>
<feature type="coiled-coil region" evidence="1">
    <location>
        <begin position="304"/>
        <end position="373"/>
    </location>
</feature>
<accession>A0A8I5T893</accession>
<dbReference type="OMA" id="SPMAGND"/>
<keyword evidence="1" id="KW-0175">Coiled coil</keyword>
<feature type="compositionally biased region" description="Basic and acidic residues" evidence="2">
    <location>
        <begin position="123"/>
        <end position="138"/>
    </location>
</feature>
<dbReference type="GO" id="GO:0019899">
    <property type="term" value="F:enzyme binding"/>
    <property type="evidence" value="ECO:0007669"/>
    <property type="project" value="Ensembl"/>
</dbReference>
<dbReference type="CTD" id="5074"/>
<name>A0A8I5T893_PONAB</name>
<dbReference type="GO" id="GO:0097190">
    <property type="term" value="P:apoptotic signaling pathway"/>
    <property type="evidence" value="ECO:0007669"/>
    <property type="project" value="Ensembl"/>
</dbReference>
<gene>
    <name evidence="3" type="primary">PAWR</name>
</gene>
<dbReference type="GeneID" id="100446629"/>
<dbReference type="GO" id="GO:0043522">
    <property type="term" value="F:leucine zipper domain binding"/>
    <property type="evidence" value="ECO:0007669"/>
    <property type="project" value="Ensembl"/>
</dbReference>
<evidence type="ECO:0000313" key="4">
    <source>
        <dbReference type="Proteomes" id="UP000001595"/>
    </source>
</evidence>
<dbReference type="GO" id="GO:0005886">
    <property type="term" value="C:plasma membrane"/>
    <property type="evidence" value="ECO:0007669"/>
    <property type="project" value="Ensembl"/>
</dbReference>
<dbReference type="GO" id="GO:1901300">
    <property type="term" value="P:positive regulation of hydrogen peroxide-mediated programmed cell death"/>
    <property type="evidence" value="ECO:0007669"/>
    <property type="project" value="Ensembl"/>
</dbReference>
<dbReference type="GO" id="GO:0015629">
    <property type="term" value="C:actin cytoskeleton"/>
    <property type="evidence" value="ECO:0007669"/>
    <property type="project" value="Ensembl"/>
</dbReference>
<dbReference type="PANTHER" id="PTHR15093:SF1">
    <property type="entry name" value="PRKC APOPTOSIS WT1 REGULATOR PROTEIN"/>
    <property type="match status" value="1"/>
</dbReference>
<organism evidence="3 4">
    <name type="scientific">Pongo abelii</name>
    <name type="common">Sumatran orangutan</name>
    <name type="synonym">Pongo pygmaeus abelii</name>
    <dbReference type="NCBI Taxonomy" id="9601"/>
    <lineage>
        <taxon>Eukaryota</taxon>
        <taxon>Metazoa</taxon>
        <taxon>Chordata</taxon>
        <taxon>Craniata</taxon>
        <taxon>Vertebrata</taxon>
        <taxon>Euteleostomi</taxon>
        <taxon>Mammalia</taxon>
        <taxon>Eutheria</taxon>
        <taxon>Euarchontoglires</taxon>
        <taxon>Primates</taxon>
        <taxon>Haplorrhini</taxon>
        <taxon>Catarrhini</taxon>
        <taxon>Hominidae</taxon>
        <taxon>Pongo</taxon>
    </lineage>
</organism>